<accession>A0AA35YS48</accession>
<reference evidence="1" key="1">
    <citation type="submission" date="2023-04" db="EMBL/GenBank/DDBJ databases">
        <authorList>
            <person name="Vijverberg K."/>
            <person name="Xiong W."/>
            <person name="Schranz E."/>
        </authorList>
    </citation>
    <scope>NUCLEOTIDE SEQUENCE</scope>
</reference>
<organism evidence="1 2">
    <name type="scientific">Lactuca saligna</name>
    <name type="common">Willowleaf lettuce</name>
    <dbReference type="NCBI Taxonomy" id="75948"/>
    <lineage>
        <taxon>Eukaryota</taxon>
        <taxon>Viridiplantae</taxon>
        <taxon>Streptophyta</taxon>
        <taxon>Embryophyta</taxon>
        <taxon>Tracheophyta</taxon>
        <taxon>Spermatophyta</taxon>
        <taxon>Magnoliopsida</taxon>
        <taxon>eudicotyledons</taxon>
        <taxon>Gunneridae</taxon>
        <taxon>Pentapetalae</taxon>
        <taxon>asterids</taxon>
        <taxon>campanulids</taxon>
        <taxon>Asterales</taxon>
        <taxon>Asteraceae</taxon>
        <taxon>Cichorioideae</taxon>
        <taxon>Cichorieae</taxon>
        <taxon>Lactucinae</taxon>
        <taxon>Lactuca</taxon>
    </lineage>
</organism>
<dbReference type="EMBL" id="OX465080">
    <property type="protein sequence ID" value="CAI9278897.1"/>
    <property type="molecule type" value="Genomic_DNA"/>
</dbReference>
<proteinExistence type="predicted"/>
<dbReference type="Proteomes" id="UP001177003">
    <property type="component" value="Chromosome 4"/>
</dbReference>
<keyword evidence="2" id="KW-1185">Reference proteome</keyword>
<gene>
    <name evidence="1" type="ORF">LSALG_LOCUS18730</name>
</gene>
<name>A0AA35YS48_LACSI</name>
<evidence type="ECO:0000313" key="2">
    <source>
        <dbReference type="Proteomes" id="UP001177003"/>
    </source>
</evidence>
<dbReference type="AlphaFoldDB" id="A0AA35YS48"/>
<evidence type="ECO:0000313" key="1">
    <source>
        <dbReference type="EMBL" id="CAI9278897.1"/>
    </source>
</evidence>
<protein>
    <submittedName>
        <fullName evidence="1">Uncharacterized protein</fullName>
    </submittedName>
</protein>
<sequence length="143" mass="15950">MHAHNSARRNPSCRDDELAMSSKAATAIYCGGRSPFHRLRLLCIWLELAEKVNGVERGPVVAKICGCGLSSLLESLHLHCEREGKGGEMVRFFFPTMVKERCFMAASGLVQEQTTISVSFTLPVYHHFSSEGKDFPYHFNGES</sequence>